<gene>
    <name evidence="2" type="ORF">ABII15_38405</name>
</gene>
<dbReference type="InterPro" id="IPR049945">
    <property type="entry name" value="AAA_22"/>
</dbReference>
<keyword evidence="2" id="KW-0547">Nucleotide-binding</keyword>
<dbReference type="GO" id="GO:0016887">
    <property type="term" value="F:ATP hydrolysis activity"/>
    <property type="evidence" value="ECO:0007669"/>
    <property type="project" value="InterPro"/>
</dbReference>
<sequence>MTGGHLPPAPTDHYTPLPDARLVSTQALLTARENLTDTIEARAMMCVHGGAGFGKTMAVTSCLRALEPTEDIRRITFHARATTRAVRHELHTALDLPGPPPRYASEFDHLLKTALATHPRTLVLDEAQWLQSDQLEYVRYLWDDPYTQLAAIFVGGEGCHQALTREPMLSSRIFIWQRFTRLTPNEILQTIPLYHPIWADADPDHITYADSRAAHGNFRNWARLTTLTHTALKRTGRTRVDQEVLRWVFSKLTSPH</sequence>
<accession>A0AAU8J5H9</accession>
<protein>
    <submittedName>
        <fullName evidence="2">ATP-binding protein</fullName>
    </submittedName>
</protein>
<dbReference type="AlphaFoldDB" id="A0AAU8J5H9"/>
<reference evidence="2" key="1">
    <citation type="submission" date="2024-06" db="EMBL/GenBank/DDBJ databases">
        <title>Streptomyces sp. strain HUAS MG91 genome sequences.</title>
        <authorList>
            <person name="Mo P."/>
        </authorList>
    </citation>
    <scope>NUCLEOTIDE SEQUENCE</scope>
    <source>
        <strain evidence="2">HUAS MG91</strain>
    </source>
</reference>
<dbReference type="SUPFAM" id="SSF52540">
    <property type="entry name" value="P-loop containing nucleoside triphosphate hydrolases"/>
    <property type="match status" value="1"/>
</dbReference>
<dbReference type="InterPro" id="IPR027417">
    <property type="entry name" value="P-loop_NTPase"/>
</dbReference>
<dbReference type="Gene3D" id="3.40.50.300">
    <property type="entry name" value="P-loop containing nucleotide triphosphate hydrolases"/>
    <property type="match status" value="1"/>
</dbReference>
<organism evidence="2">
    <name type="scientific">Streptomyces tabacisoli</name>
    <dbReference type="NCBI Taxonomy" id="3156398"/>
    <lineage>
        <taxon>Bacteria</taxon>
        <taxon>Bacillati</taxon>
        <taxon>Actinomycetota</taxon>
        <taxon>Actinomycetes</taxon>
        <taxon>Kitasatosporales</taxon>
        <taxon>Streptomycetaceae</taxon>
        <taxon>Streptomyces</taxon>
    </lineage>
</organism>
<dbReference type="PANTHER" id="PTHR35894">
    <property type="entry name" value="GENERAL SECRETION PATHWAY PROTEIN A-RELATED"/>
    <property type="match status" value="1"/>
</dbReference>
<dbReference type="InterPro" id="IPR052026">
    <property type="entry name" value="ExeA_AAA_ATPase_DNA-bind"/>
</dbReference>
<keyword evidence="2" id="KW-0067">ATP-binding</keyword>
<dbReference type="Pfam" id="PF13401">
    <property type="entry name" value="AAA_22"/>
    <property type="match status" value="1"/>
</dbReference>
<dbReference type="PANTHER" id="PTHR35894:SF1">
    <property type="entry name" value="PHOSPHORIBULOKINASE _ URIDINE KINASE FAMILY"/>
    <property type="match status" value="1"/>
</dbReference>
<evidence type="ECO:0000259" key="1">
    <source>
        <dbReference type="Pfam" id="PF13401"/>
    </source>
</evidence>
<dbReference type="KEGG" id="stac:ABII15_38405"/>
<name>A0AAU8J5H9_9ACTN</name>
<dbReference type="RefSeq" id="WP_353946920.1">
    <property type="nucleotide sequence ID" value="NZ_CP159534.1"/>
</dbReference>
<feature type="domain" description="ORC1/DEAH AAA+ ATPase" evidence="1">
    <location>
        <begin position="41"/>
        <end position="162"/>
    </location>
</feature>
<dbReference type="GO" id="GO:0005524">
    <property type="term" value="F:ATP binding"/>
    <property type="evidence" value="ECO:0007669"/>
    <property type="project" value="UniProtKB-KW"/>
</dbReference>
<dbReference type="EMBL" id="CP159534">
    <property type="protein sequence ID" value="XCJ75489.1"/>
    <property type="molecule type" value="Genomic_DNA"/>
</dbReference>
<proteinExistence type="predicted"/>
<evidence type="ECO:0000313" key="2">
    <source>
        <dbReference type="EMBL" id="XCJ75489.1"/>
    </source>
</evidence>